<dbReference type="GeneID" id="37042213"/>
<keyword evidence="1" id="KW-0175">Coiled coil</keyword>
<dbReference type="InterPro" id="IPR037802">
    <property type="entry name" value="SGF29"/>
</dbReference>
<accession>A0A316YTY7</accession>
<keyword evidence="5" id="KW-1185">Reference proteome</keyword>
<feature type="compositionally biased region" description="Basic and acidic residues" evidence="2">
    <location>
        <begin position="153"/>
        <end position="167"/>
    </location>
</feature>
<dbReference type="InterPro" id="IPR047288">
    <property type="entry name" value="Tudor_SGF29_rpt1"/>
</dbReference>
<sequence>MTSRSRKDRAVPLTSTTSDELHLWQNAKGHIKTFQELRSAHAAAWSAYESHKARWASSHSDDGASEMSNGSGNGGPSDEIRDELLSTCQQLKKSMEEEQREIDYAVEQVELLMAVRDDVGVADSTPKQQRKKRKADSMASASTSPTTQVSSLSKERGLSPLSLREEASVNQAIGGPAPEQKKRKASKSTGSSASVTPQRRGTLKADVDGAATATAAAAAASASSSASGSAANAAAGQQSTPSASTTSGYVDPARARREVLGGQLPLKVGRRVAFRQPPKSKAGPGAASTGGESVDPSAGGADDDGETWILAVITDCINNDRNRYVVKDAEDAKDDNAPTYKTTLKAIVPLPESLQTLPSEDYKIGTQVMGLYPDTSCFYQAVVKGGGPGLSGKITNKMLRRANEILNAPYHLEFEDDGQDIKQIPASLVVERP</sequence>
<dbReference type="OrthoDB" id="10265994at2759"/>
<dbReference type="InterPro" id="IPR010750">
    <property type="entry name" value="SGF29_tudor-like_dom"/>
</dbReference>
<feature type="region of interest" description="Disordered" evidence="2">
    <location>
        <begin position="57"/>
        <end position="80"/>
    </location>
</feature>
<dbReference type="PROSITE" id="PS51518">
    <property type="entry name" value="SGF29_C"/>
    <property type="match status" value="1"/>
</dbReference>
<dbReference type="EMBL" id="KZ819634">
    <property type="protein sequence ID" value="PWN92887.1"/>
    <property type="molecule type" value="Genomic_DNA"/>
</dbReference>
<name>A0A316YTY7_9BASI</name>
<gene>
    <name evidence="4" type="ORF">FA10DRAFT_263627</name>
</gene>
<proteinExistence type="predicted"/>
<organism evidence="4 5">
    <name type="scientific">Acaromyces ingoldii</name>
    <dbReference type="NCBI Taxonomy" id="215250"/>
    <lineage>
        <taxon>Eukaryota</taxon>
        <taxon>Fungi</taxon>
        <taxon>Dikarya</taxon>
        <taxon>Basidiomycota</taxon>
        <taxon>Ustilaginomycotina</taxon>
        <taxon>Exobasidiomycetes</taxon>
        <taxon>Exobasidiales</taxon>
        <taxon>Cryptobasidiaceae</taxon>
        <taxon>Acaromyces</taxon>
    </lineage>
</organism>
<feature type="compositionally biased region" description="Polar residues" evidence="2">
    <location>
        <begin position="187"/>
        <end position="199"/>
    </location>
</feature>
<dbReference type="Gene3D" id="2.30.30.140">
    <property type="match status" value="2"/>
</dbReference>
<dbReference type="AlphaFoldDB" id="A0A316YTY7"/>
<evidence type="ECO:0000313" key="5">
    <source>
        <dbReference type="Proteomes" id="UP000245768"/>
    </source>
</evidence>
<dbReference type="RefSeq" id="XP_025380085.1">
    <property type="nucleotide sequence ID" value="XM_025520297.1"/>
</dbReference>
<dbReference type="GO" id="GO:0000124">
    <property type="term" value="C:SAGA complex"/>
    <property type="evidence" value="ECO:0007669"/>
    <property type="project" value="InterPro"/>
</dbReference>
<reference evidence="4 5" key="1">
    <citation type="journal article" date="2018" name="Mol. Biol. Evol.">
        <title>Broad Genomic Sampling Reveals a Smut Pathogenic Ancestry of the Fungal Clade Ustilaginomycotina.</title>
        <authorList>
            <person name="Kijpornyongpan T."/>
            <person name="Mondo S.J."/>
            <person name="Barry K."/>
            <person name="Sandor L."/>
            <person name="Lee J."/>
            <person name="Lipzen A."/>
            <person name="Pangilinan J."/>
            <person name="LaButti K."/>
            <person name="Hainaut M."/>
            <person name="Henrissat B."/>
            <person name="Grigoriev I.V."/>
            <person name="Spatafora J.W."/>
            <person name="Aime M.C."/>
        </authorList>
    </citation>
    <scope>NUCLEOTIDE SEQUENCE [LARGE SCALE GENOMIC DNA]</scope>
    <source>
        <strain evidence="4 5">MCA 4198</strain>
    </source>
</reference>
<feature type="domain" description="SGF29 C-terminal" evidence="3">
    <location>
        <begin position="262"/>
        <end position="433"/>
    </location>
</feature>
<dbReference type="PANTHER" id="PTHR21539">
    <property type="entry name" value="SAGA-ASSOCIATED FACTOR 29"/>
    <property type="match status" value="1"/>
</dbReference>
<dbReference type="CDD" id="cd20393">
    <property type="entry name" value="Tudor_SGF29_rpt1"/>
    <property type="match status" value="1"/>
</dbReference>
<protein>
    <recommendedName>
        <fullName evidence="3">SGF29 C-terminal domain-containing protein</fullName>
    </recommendedName>
</protein>
<feature type="region of interest" description="Disordered" evidence="2">
    <location>
        <begin position="269"/>
        <end position="302"/>
    </location>
</feature>
<dbReference type="PANTHER" id="PTHR21539:SF0">
    <property type="entry name" value="SAGA-ASSOCIATED FACTOR 29"/>
    <property type="match status" value="1"/>
</dbReference>
<dbReference type="Pfam" id="PF07039">
    <property type="entry name" value="SGF29_Tudor"/>
    <property type="match status" value="1"/>
</dbReference>
<feature type="compositionally biased region" description="Polar residues" evidence="2">
    <location>
        <begin position="139"/>
        <end position="152"/>
    </location>
</feature>
<dbReference type="InParanoid" id="A0A316YTY7"/>
<evidence type="ECO:0000259" key="3">
    <source>
        <dbReference type="PROSITE" id="PS51518"/>
    </source>
</evidence>
<evidence type="ECO:0000256" key="2">
    <source>
        <dbReference type="SAM" id="MobiDB-lite"/>
    </source>
</evidence>
<dbReference type="Proteomes" id="UP000245768">
    <property type="component" value="Unassembled WGS sequence"/>
</dbReference>
<feature type="region of interest" description="Disordered" evidence="2">
    <location>
        <begin position="121"/>
        <end position="206"/>
    </location>
</feature>
<evidence type="ECO:0000256" key="1">
    <source>
        <dbReference type="SAM" id="Coils"/>
    </source>
</evidence>
<feature type="coiled-coil region" evidence="1">
    <location>
        <begin position="81"/>
        <end position="108"/>
    </location>
</feature>
<evidence type="ECO:0000313" key="4">
    <source>
        <dbReference type="EMBL" id="PWN92887.1"/>
    </source>
</evidence>
<dbReference type="STRING" id="215250.A0A316YTY7"/>